<dbReference type="GO" id="GO:0003676">
    <property type="term" value="F:nucleic acid binding"/>
    <property type="evidence" value="ECO:0007669"/>
    <property type="project" value="InterPro"/>
</dbReference>
<dbReference type="RefSeq" id="XP_008184501.1">
    <property type="nucleotide sequence ID" value="XM_008186279.1"/>
</dbReference>
<dbReference type="OrthoDB" id="6615737at2759"/>
<dbReference type="PANTHER" id="PTHR33939:SF1">
    <property type="entry name" value="DUF4371 DOMAIN-CONTAINING PROTEIN"/>
    <property type="match status" value="1"/>
</dbReference>
<dbReference type="KEGG" id="api:103309824"/>
<dbReference type="EnsemblMetazoa" id="XM_008186279.1">
    <property type="protein sequence ID" value="XP_008184501.1"/>
    <property type="gene ID" value="LOC103309824"/>
</dbReference>
<dbReference type="PANTHER" id="PTHR33939">
    <property type="entry name" value="PROTEIN CBG22215"/>
    <property type="match status" value="1"/>
</dbReference>
<dbReference type="Pfam" id="PF13358">
    <property type="entry name" value="DDE_3"/>
    <property type="match status" value="1"/>
</dbReference>
<protein>
    <recommendedName>
        <fullName evidence="1">Tc1-like transposase DDE domain-containing protein</fullName>
    </recommendedName>
</protein>
<dbReference type="GeneID" id="103309824"/>
<dbReference type="Gene3D" id="3.30.420.10">
    <property type="entry name" value="Ribonuclease H-like superfamily/Ribonuclease H"/>
    <property type="match status" value="1"/>
</dbReference>
<feature type="domain" description="Tc1-like transposase DDE" evidence="1">
    <location>
        <begin position="212"/>
        <end position="378"/>
    </location>
</feature>
<name>A0A8R2B734_ACYPI</name>
<reference evidence="3" key="1">
    <citation type="submission" date="2010-06" db="EMBL/GenBank/DDBJ databases">
        <authorList>
            <person name="Jiang H."/>
            <person name="Abraham K."/>
            <person name="Ali S."/>
            <person name="Alsbrooks S.L."/>
            <person name="Anim B.N."/>
            <person name="Anosike U.S."/>
            <person name="Attaway T."/>
            <person name="Bandaranaike D.P."/>
            <person name="Battles P.K."/>
            <person name="Bell S.N."/>
            <person name="Bell A.V."/>
            <person name="Beltran B."/>
            <person name="Bickham C."/>
            <person name="Bustamante Y."/>
            <person name="Caleb T."/>
            <person name="Canada A."/>
            <person name="Cardenas V."/>
            <person name="Carter K."/>
            <person name="Chacko J."/>
            <person name="Chandrabose M.N."/>
            <person name="Chavez D."/>
            <person name="Chavez A."/>
            <person name="Chen L."/>
            <person name="Chu H.-S."/>
            <person name="Claassen K.J."/>
            <person name="Cockrell R."/>
            <person name="Collins M."/>
            <person name="Cooper J.A."/>
            <person name="Cree A."/>
            <person name="Curry S.M."/>
            <person name="Da Y."/>
            <person name="Dao M.D."/>
            <person name="Das B."/>
            <person name="Davila M.-L."/>
            <person name="Davy-Carroll L."/>
            <person name="Denson S."/>
            <person name="Dinh H."/>
            <person name="Ebong V.E."/>
            <person name="Edwards J.R."/>
            <person name="Egan A."/>
            <person name="El-Daye J."/>
            <person name="Escobedo L."/>
            <person name="Fernandez S."/>
            <person name="Fernando P.R."/>
            <person name="Flagg N."/>
            <person name="Forbes L.D."/>
            <person name="Fowler R.G."/>
            <person name="Fu Q."/>
            <person name="Gabisi R.A."/>
            <person name="Ganer J."/>
            <person name="Garbino Pronczuk A."/>
            <person name="Garcia R.M."/>
            <person name="Garner T."/>
            <person name="Garrett T.E."/>
            <person name="Gonzalez D.A."/>
            <person name="Hamid H."/>
            <person name="Hawkins E.S."/>
            <person name="Hirani K."/>
            <person name="Hogues M.E."/>
            <person name="Hollins B."/>
            <person name="Hsiao C.-H."/>
            <person name="Jabil R."/>
            <person name="James M.L."/>
            <person name="Jhangiani S.N."/>
            <person name="Johnson B."/>
            <person name="Johnson Q."/>
            <person name="Joshi V."/>
            <person name="Kalu J.B."/>
            <person name="Kam C."/>
            <person name="Kashfia A."/>
            <person name="Keebler J."/>
            <person name="Kisamo H."/>
            <person name="Kovar C.L."/>
            <person name="Lago L.A."/>
            <person name="Lai C.-Y."/>
            <person name="Laidlaw J."/>
            <person name="Lara F."/>
            <person name="Le T.-K."/>
            <person name="Lee S.L."/>
            <person name="Legall F.H."/>
            <person name="Lemon S.J."/>
            <person name="Lewis L.R."/>
            <person name="Li B."/>
            <person name="Liu Y."/>
            <person name="Liu Y.-S."/>
            <person name="Lopez J."/>
            <person name="Lozado R.J."/>
            <person name="Lu J."/>
            <person name="Madu R.C."/>
            <person name="Maheshwari M."/>
            <person name="Maheshwari R."/>
            <person name="Malloy K."/>
            <person name="Martinez E."/>
            <person name="Mathew T."/>
            <person name="Mercado I.C."/>
            <person name="Mercado C."/>
            <person name="Meyer B."/>
            <person name="Montgomery K."/>
            <person name="Morgan M.B."/>
            <person name="Munidasa M."/>
            <person name="Nazareth L.V."/>
            <person name="Nelson J."/>
            <person name="Ng B.M."/>
            <person name="Nguyen N.B."/>
            <person name="Nguyen P.Q."/>
            <person name="Nguyen T."/>
            <person name="Obregon M."/>
            <person name="Okwuonu G.O."/>
            <person name="Onwere C.G."/>
            <person name="Orozco G."/>
            <person name="Parra A."/>
            <person name="Patel S."/>
            <person name="Patil S."/>
            <person name="Perez A."/>
            <person name="Perez Y."/>
            <person name="Pham C."/>
            <person name="Primus E.L."/>
            <person name="Pu L.-L."/>
            <person name="Puazo M."/>
            <person name="Qin X."/>
            <person name="Quiroz J.B."/>
            <person name="Reese J."/>
            <person name="Richards S."/>
            <person name="Rives C.M."/>
            <person name="Robberts R."/>
            <person name="Ruiz S.J."/>
            <person name="Ruiz M.J."/>
            <person name="Santibanez J."/>
            <person name="Schneider B.W."/>
            <person name="Sisson I."/>
            <person name="Smith M."/>
            <person name="Sodergren E."/>
            <person name="Song X.-Z."/>
            <person name="Song B.B."/>
            <person name="Summersgill H."/>
            <person name="Thelus R."/>
            <person name="Thornton R.D."/>
            <person name="Trejos Z.Y."/>
            <person name="Usmani K."/>
            <person name="Vattathil S."/>
            <person name="Villasana D."/>
            <person name="Walker D.L."/>
            <person name="Wang S."/>
            <person name="Wang K."/>
            <person name="White C.S."/>
            <person name="Williams A.C."/>
            <person name="Williamson J."/>
            <person name="Wilson K."/>
            <person name="Woghiren I.O."/>
            <person name="Woodworth J.R."/>
            <person name="Worley K.C."/>
            <person name="Wright R.A."/>
            <person name="Wu W."/>
            <person name="Young L."/>
            <person name="Zhang L."/>
            <person name="Zhang J."/>
            <person name="Zhu Y."/>
            <person name="Muzny D.M."/>
            <person name="Weinstock G."/>
            <person name="Gibbs R.A."/>
        </authorList>
    </citation>
    <scope>NUCLEOTIDE SEQUENCE [LARGE SCALE GENOMIC DNA]</scope>
    <source>
        <strain evidence="3">LSR1</strain>
    </source>
</reference>
<evidence type="ECO:0000313" key="2">
    <source>
        <dbReference type="EnsemblMetazoa" id="XP_008184501.1"/>
    </source>
</evidence>
<sequence length="455" mass="53590">MEEKFNAVVPGIKNSPGKFVSCQQRQMIINLYLSKMTDQSTMPDQRHIKYIDLIKWMTQETGIGQRTISKTLSEYRKKGTISSPNRRKVRPKFTERPNEFDKNAIRRRIHGFWHRKEFPTFEKIMATINDYPSLSNFSHTSMRKLLKDLNFVCTKIKQNNALTERGDIVCWRQKYLESIRYYRSQGRQIYYLDESWINVEESSKSVDTTIQYGQKNLSRKGKQLICVHIGSSDGFVAGGLLDFESKNNSNEYHDKINYVTFYEWFSSIIPLLKDNAVIVMDTASYHSVKKDTFPLISWEKSKIIKWLENNGKLIHRPMVKHQLLEEAEQFRPGCEKYVIDELAKKNNKIVLRLPPYHSELNPIELAWSFVKHYVKTNNMTFKLPDVQKLLHEAVERVTPQMWKNYINQVMEEEDKLFEIDFIIDEILEAELTESSALYFVTIPDKISDSESEMDE</sequence>
<accession>A0A8R2B734</accession>
<dbReference type="AlphaFoldDB" id="A0A8R2B734"/>
<organism evidence="2 3">
    <name type="scientific">Acyrthosiphon pisum</name>
    <name type="common">Pea aphid</name>
    <dbReference type="NCBI Taxonomy" id="7029"/>
    <lineage>
        <taxon>Eukaryota</taxon>
        <taxon>Metazoa</taxon>
        <taxon>Ecdysozoa</taxon>
        <taxon>Arthropoda</taxon>
        <taxon>Hexapoda</taxon>
        <taxon>Insecta</taxon>
        <taxon>Pterygota</taxon>
        <taxon>Neoptera</taxon>
        <taxon>Paraneoptera</taxon>
        <taxon>Hemiptera</taxon>
        <taxon>Sternorrhyncha</taxon>
        <taxon>Aphidomorpha</taxon>
        <taxon>Aphidoidea</taxon>
        <taxon>Aphididae</taxon>
        <taxon>Macrosiphini</taxon>
        <taxon>Acyrthosiphon</taxon>
    </lineage>
</organism>
<dbReference type="InterPro" id="IPR038717">
    <property type="entry name" value="Tc1-like_DDE_dom"/>
</dbReference>
<evidence type="ECO:0000259" key="1">
    <source>
        <dbReference type="Pfam" id="PF13358"/>
    </source>
</evidence>
<dbReference type="Proteomes" id="UP000007819">
    <property type="component" value="Chromosome A2"/>
</dbReference>
<dbReference type="InterPro" id="IPR036397">
    <property type="entry name" value="RNaseH_sf"/>
</dbReference>
<evidence type="ECO:0000313" key="3">
    <source>
        <dbReference type="Proteomes" id="UP000007819"/>
    </source>
</evidence>
<reference evidence="2" key="2">
    <citation type="submission" date="2022-06" db="UniProtKB">
        <authorList>
            <consortium name="EnsemblMetazoa"/>
        </authorList>
    </citation>
    <scope>IDENTIFICATION</scope>
</reference>
<keyword evidence="3" id="KW-1185">Reference proteome</keyword>
<proteinExistence type="predicted"/>